<keyword evidence="3 6" id="KW-0812">Transmembrane</keyword>
<feature type="transmembrane region" description="Helical" evidence="6">
    <location>
        <begin position="44"/>
        <end position="61"/>
    </location>
</feature>
<evidence type="ECO:0000256" key="6">
    <source>
        <dbReference type="SAM" id="Phobius"/>
    </source>
</evidence>
<keyword evidence="5 6" id="KW-0472">Membrane</keyword>
<feature type="transmembrane region" description="Helical" evidence="6">
    <location>
        <begin position="73"/>
        <end position="91"/>
    </location>
</feature>
<evidence type="ECO:0000313" key="7">
    <source>
        <dbReference type="EMBL" id="QEY63922.1"/>
    </source>
</evidence>
<dbReference type="PANTHER" id="PTHR30086">
    <property type="entry name" value="ARGININE EXPORTER PROTEIN ARGO"/>
    <property type="match status" value="1"/>
</dbReference>
<sequence length="205" mass="22352">MSLELIFAFILFAFVTSVTPGPNNMMLLASGVNFGVRRSVPHMLGISLGFMVLVMAVGLGLSQVFQQVPELYIALRYIGAAYLLFLAWKIAGSGAPDASNSEKRPKPFTFLQAAAFQWVNPKAWVMAIGAITTYTPQENFVVNVVLIAALFALVNCPSVGLWTVAGSLMRRWLSEPRILRLFNIGMALLLVASLYPILVDVNGKI</sequence>
<keyword evidence="8" id="KW-1185">Reference proteome</keyword>
<keyword evidence="2" id="KW-1003">Cell membrane</keyword>
<dbReference type="PANTHER" id="PTHR30086:SF20">
    <property type="entry name" value="ARGININE EXPORTER PROTEIN ARGO-RELATED"/>
    <property type="match status" value="1"/>
</dbReference>
<evidence type="ECO:0000313" key="8">
    <source>
        <dbReference type="Proteomes" id="UP000327179"/>
    </source>
</evidence>
<dbReference type="KEGG" id="plal:FXN65_18385"/>
<evidence type="ECO:0000256" key="4">
    <source>
        <dbReference type="ARBA" id="ARBA00022989"/>
    </source>
</evidence>
<feature type="transmembrane region" description="Helical" evidence="6">
    <location>
        <begin position="178"/>
        <end position="198"/>
    </location>
</feature>
<dbReference type="GO" id="GO:0015171">
    <property type="term" value="F:amino acid transmembrane transporter activity"/>
    <property type="evidence" value="ECO:0007669"/>
    <property type="project" value="TreeGrafter"/>
</dbReference>
<comment type="subcellular location">
    <subcellularLocation>
        <location evidence="1">Cell membrane</location>
        <topology evidence="1">Multi-pass membrane protein</topology>
    </subcellularLocation>
</comment>
<feature type="transmembrane region" description="Helical" evidence="6">
    <location>
        <begin position="140"/>
        <end position="166"/>
    </location>
</feature>
<evidence type="ECO:0000256" key="5">
    <source>
        <dbReference type="ARBA" id="ARBA00023136"/>
    </source>
</evidence>
<gene>
    <name evidence="7" type="ORF">FXN65_18385</name>
</gene>
<organism evidence="7 8">
    <name type="scientific">Metapseudomonas lalkuanensis</name>
    <dbReference type="NCBI Taxonomy" id="2604832"/>
    <lineage>
        <taxon>Bacteria</taxon>
        <taxon>Pseudomonadati</taxon>
        <taxon>Pseudomonadota</taxon>
        <taxon>Gammaproteobacteria</taxon>
        <taxon>Pseudomonadales</taxon>
        <taxon>Pseudomonadaceae</taxon>
        <taxon>Metapseudomonas</taxon>
    </lineage>
</organism>
<name>A0A5J6QQC4_9GAMM</name>
<dbReference type="Proteomes" id="UP000327179">
    <property type="component" value="Chromosome"/>
</dbReference>
<dbReference type="RefSeq" id="WP_151135067.1">
    <property type="nucleotide sequence ID" value="NZ_CP043311.1"/>
</dbReference>
<evidence type="ECO:0000256" key="3">
    <source>
        <dbReference type="ARBA" id="ARBA00022692"/>
    </source>
</evidence>
<dbReference type="Pfam" id="PF01810">
    <property type="entry name" value="LysE"/>
    <property type="match status" value="1"/>
</dbReference>
<reference evidence="7 8" key="1">
    <citation type="submission" date="2019-08" db="EMBL/GenBank/DDBJ databases">
        <title>Whole-genome Sequencing of e-waste polymer degrading bacterium Pseudomonas sp. strain PE08.</title>
        <authorList>
            <person name="Kirdat K."/>
            <person name="Debbarma P."/>
            <person name="Narawade N."/>
            <person name="Suyal D."/>
            <person name="Thorat V."/>
            <person name="Shouche Y."/>
            <person name="Goel R."/>
            <person name="Yadav A."/>
        </authorList>
    </citation>
    <scope>NUCLEOTIDE SEQUENCE [LARGE SCALE GENOMIC DNA]</scope>
    <source>
        <strain evidence="7 8">PE08</strain>
    </source>
</reference>
<evidence type="ECO:0000256" key="2">
    <source>
        <dbReference type="ARBA" id="ARBA00022475"/>
    </source>
</evidence>
<proteinExistence type="predicted"/>
<keyword evidence="4 6" id="KW-1133">Transmembrane helix</keyword>
<dbReference type="GO" id="GO:0033228">
    <property type="term" value="P:cysteine export across plasma membrane"/>
    <property type="evidence" value="ECO:0007669"/>
    <property type="project" value="TreeGrafter"/>
</dbReference>
<dbReference type="InterPro" id="IPR001123">
    <property type="entry name" value="LeuE-type"/>
</dbReference>
<accession>A0A5J6QQC4</accession>
<dbReference type="AlphaFoldDB" id="A0A5J6QQC4"/>
<protein>
    <submittedName>
        <fullName evidence="7">LysE family translocator</fullName>
    </submittedName>
</protein>
<evidence type="ECO:0000256" key="1">
    <source>
        <dbReference type="ARBA" id="ARBA00004651"/>
    </source>
</evidence>
<dbReference type="GO" id="GO:0005886">
    <property type="term" value="C:plasma membrane"/>
    <property type="evidence" value="ECO:0007669"/>
    <property type="project" value="UniProtKB-SubCell"/>
</dbReference>
<dbReference type="EMBL" id="CP043311">
    <property type="protein sequence ID" value="QEY63922.1"/>
    <property type="molecule type" value="Genomic_DNA"/>
</dbReference>